<proteinExistence type="predicted"/>
<dbReference type="EMBL" id="SNRW01012001">
    <property type="protein sequence ID" value="KAA6374412.1"/>
    <property type="molecule type" value="Genomic_DNA"/>
</dbReference>
<dbReference type="Proteomes" id="UP000324800">
    <property type="component" value="Unassembled WGS sequence"/>
</dbReference>
<reference evidence="1 2" key="1">
    <citation type="submission" date="2019-03" db="EMBL/GenBank/DDBJ databases">
        <title>Single cell metagenomics reveals metabolic interactions within the superorganism composed of flagellate Streblomastix strix and complex community of Bacteroidetes bacteria on its surface.</title>
        <authorList>
            <person name="Treitli S.C."/>
            <person name="Kolisko M."/>
            <person name="Husnik F."/>
            <person name="Keeling P."/>
            <person name="Hampl V."/>
        </authorList>
    </citation>
    <scope>NUCLEOTIDE SEQUENCE [LARGE SCALE GENOMIC DNA]</scope>
    <source>
        <strain evidence="1">ST1C</strain>
    </source>
</reference>
<name>A0A5J4UWE9_9EUKA</name>
<dbReference type="AlphaFoldDB" id="A0A5J4UWE9"/>
<comment type="caution">
    <text evidence="1">The sequence shown here is derived from an EMBL/GenBank/DDBJ whole genome shotgun (WGS) entry which is preliminary data.</text>
</comment>
<evidence type="ECO:0000313" key="1">
    <source>
        <dbReference type="EMBL" id="KAA6374412.1"/>
    </source>
</evidence>
<organism evidence="1 2">
    <name type="scientific">Streblomastix strix</name>
    <dbReference type="NCBI Taxonomy" id="222440"/>
    <lineage>
        <taxon>Eukaryota</taxon>
        <taxon>Metamonada</taxon>
        <taxon>Preaxostyla</taxon>
        <taxon>Oxymonadida</taxon>
        <taxon>Streblomastigidae</taxon>
        <taxon>Streblomastix</taxon>
    </lineage>
</organism>
<accession>A0A5J4UWE9</accession>
<evidence type="ECO:0000313" key="2">
    <source>
        <dbReference type="Proteomes" id="UP000324800"/>
    </source>
</evidence>
<protein>
    <submittedName>
        <fullName evidence="1">Uncharacterized protein</fullName>
    </submittedName>
</protein>
<gene>
    <name evidence="1" type="ORF">EZS28_030062</name>
</gene>
<sequence>MYGWIAPALILNADNVCKFLIVITAAKIFEFAFQSKSQNATMCDLGLLISFIAAQQEENGRKLMDLTIALSVAFIAARMTKLARMLIGLIGKFCPVKAMINWLKDDECIKVKQELVFLNPFLPKLPDVYIFQIGGGSRYGDD</sequence>